<dbReference type="RefSeq" id="WP_307157687.1">
    <property type="nucleotide sequence ID" value="NZ_JAUSWH010000004.1"/>
</dbReference>
<gene>
    <name evidence="2" type="ORF">QO005_001842</name>
</gene>
<dbReference type="InterPro" id="IPR041916">
    <property type="entry name" value="Anti_sigma_zinc_sf"/>
</dbReference>
<dbReference type="InterPro" id="IPR011051">
    <property type="entry name" value="RmlC_Cupin_sf"/>
</dbReference>
<dbReference type="Gene3D" id="1.10.10.1320">
    <property type="entry name" value="Anti-sigma factor, zinc-finger domain"/>
    <property type="match status" value="1"/>
</dbReference>
<dbReference type="CDD" id="cd20301">
    <property type="entry name" value="cupin_ChrR"/>
    <property type="match status" value="1"/>
</dbReference>
<dbReference type="InterPro" id="IPR014710">
    <property type="entry name" value="RmlC-like_jellyroll"/>
</dbReference>
<protein>
    <submittedName>
        <fullName evidence="2">Transcriptional regulator</fullName>
    </submittedName>
</protein>
<dbReference type="Pfam" id="PF12973">
    <property type="entry name" value="Cupin_7"/>
    <property type="match status" value="1"/>
</dbReference>
<evidence type="ECO:0000313" key="3">
    <source>
        <dbReference type="Proteomes" id="UP001235269"/>
    </source>
</evidence>
<dbReference type="InterPro" id="IPR025979">
    <property type="entry name" value="ChrR-like_cupin_dom"/>
</dbReference>
<proteinExistence type="predicted"/>
<keyword evidence="3" id="KW-1185">Reference proteome</keyword>
<reference evidence="2 3" key="1">
    <citation type="submission" date="2023-07" db="EMBL/GenBank/DDBJ databases">
        <title>Genomic Encyclopedia of Type Strains, Phase IV (KMG-IV): sequencing the most valuable type-strain genomes for metagenomic binning, comparative biology and taxonomic classification.</title>
        <authorList>
            <person name="Goeker M."/>
        </authorList>
    </citation>
    <scope>NUCLEOTIDE SEQUENCE [LARGE SCALE GENOMIC DNA]</scope>
    <source>
        <strain evidence="2 3">DSM 100301</strain>
    </source>
</reference>
<dbReference type="Gene3D" id="2.60.120.10">
    <property type="entry name" value="Jelly Rolls"/>
    <property type="match status" value="1"/>
</dbReference>
<dbReference type="NCBIfam" id="TIGR02451">
    <property type="entry name" value="anti_sig_ChrR"/>
    <property type="match status" value="1"/>
</dbReference>
<accession>A0ABU0IBA1</accession>
<sequence length="226" mass="24081">MSVRHHVSDELLLDYASGSLSEGWGLAVATHLALCPECRVRLGRIEAAAGALMDADDVTDAQAASVDASWAAMQARMAEADAPATAKTRSSTQTMGRPAAILPEPLRSYVGGDVGELKWKALGRGAYHIPIRTNDGETSVRLLRIPAGKPVPEHTHGGRELTLVLAGSFHDETGRFGRGDLEDADSSLEHQPIADEGEDCICLAVTDAPLKFKSRLLRIIQPVLGI</sequence>
<dbReference type="Proteomes" id="UP001235269">
    <property type="component" value="Unassembled WGS sequence"/>
</dbReference>
<evidence type="ECO:0000259" key="1">
    <source>
        <dbReference type="Pfam" id="PF12973"/>
    </source>
</evidence>
<feature type="domain" description="ChrR-like cupin" evidence="1">
    <location>
        <begin position="113"/>
        <end position="204"/>
    </location>
</feature>
<name>A0ABU0IBA1_9HYPH</name>
<comment type="caution">
    <text evidence="2">The sequence shown here is derived from an EMBL/GenBank/DDBJ whole genome shotgun (WGS) entry which is preliminary data.</text>
</comment>
<evidence type="ECO:0000313" key="2">
    <source>
        <dbReference type="EMBL" id="MDQ0455508.1"/>
    </source>
</evidence>
<dbReference type="InterPro" id="IPR012807">
    <property type="entry name" value="Anti-sigma_ChrR"/>
</dbReference>
<dbReference type="SUPFAM" id="SSF51182">
    <property type="entry name" value="RmlC-like cupins"/>
    <property type="match status" value="1"/>
</dbReference>
<organism evidence="2 3">
    <name type="scientific">Rhizobium paknamense</name>
    <dbReference type="NCBI Taxonomy" id="1206817"/>
    <lineage>
        <taxon>Bacteria</taxon>
        <taxon>Pseudomonadati</taxon>
        <taxon>Pseudomonadota</taxon>
        <taxon>Alphaproteobacteria</taxon>
        <taxon>Hyphomicrobiales</taxon>
        <taxon>Rhizobiaceae</taxon>
        <taxon>Rhizobium/Agrobacterium group</taxon>
        <taxon>Rhizobium</taxon>
    </lineage>
</organism>
<dbReference type="EMBL" id="JAUSWH010000004">
    <property type="protein sequence ID" value="MDQ0455508.1"/>
    <property type="molecule type" value="Genomic_DNA"/>
</dbReference>